<keyword evidence="1" id="KW-0862">Zinc</keyword>
<keyword evidence="4" id="KW-1185">Reference proteome</keyword>
<evidence type="ECO:0000259" key="2">
    <source>
        <dbReference type="PROSITE" id="PS50158"/>
    </source>
</evidence>
<feature type="domain" description="CCHC-type" evidence="2">
    <location>
        <begin position="222"/>
        <end position="238"/>
    </location>
</feature>
<name>A0A8J6B954_9EUKA</name>
<reference evidence="3" key="1">
    <citation type="submission" date="2021-05" db="EMBL/GenBank/DDBJ databases">
        <title>A free-living protist that lacks canonical eukaryotic 1 DNA replication and segregation systems.</title>
        <authorList>
            <person name="Salas-Leiva D.E."/>
            <person name="Tromer E.C."/>
            <person name="Curtis B.A."/>
            <person name="Jerlstrom-Hultqvist J."/>
            <person name="Kolisko M."/>
            <person name="Yi Z."/>
            <person name="Salas-Leiva J.S."/>
            <person name="Gallot-Lavallee L."/>
            <person name="Kops G.J.P.L."/>
            <person name="Archibald J.M."/>
            <person name="Simpson A.G.B."/>
            <person name="Roger A.J."/>
        </authorList>
    </citation>
    <scope>NUCLEOTIDE SEQUENCE</scope>
    <source>
        <strain evidence="3">BICM</strain>
    </source>
</reference>
<dbReference type="EMBL" id="JAHDYR010000012">
    <property type="protein sequence ID" value="KAG9395357.1"/>
    <property type="molecule type" value="Genomic_DNA"/>
</dbReference>
<dbReference type="Proteomes" id="UP000717585">
    <property type="component" value="Unassembled WGS sequence"/>
</dbReference>
<evidence type="ECO:0000256" key="1">
    <source>
        <dbReference type="PROSITE-ProRule" id="PRU00047"/>
    </source>
</evidence>
<dbReference type="AlphaFoldDB" id="A0A8J6B954"/>
<dbReference type="GO" id="GO:0003676">
    <property type="term" value="F:nucleic acid binding"/>
    <property type="evidence" value="ECO:0007669"/>
    <property type="project" value="InterPro"/>
</dbReference>
<accession>A0A8J6B954</accession>
<dbReference type="GO" id="GO:0008270">
    <property type="term" value="F:zinc ion binding"/>
    <property type="evidence" value="ECO:0007669"/>
    <property type="project" value="UniProtKB-KW"/>
</dbReference>
<protein>
    <submittedName>
        <fullName evidence="3">Zinc finger CCHC-type</fullName>
    </submittedName>
</protein>
<proteinExistence type="predicted"/>
<evidence type="ECO:0000313" key="4">
    <source>
        <dbReference type="Proteomes" id="UP000717585"/>
    </source>
</evidence>
<evidence type="ECO:0000313" key="3">
    <source>
        <dbReference type="EMBL" id="KAG9395357.1"/>
    </source>
</evidence>
<dbReference type="InterPro" id="IPR001878">
    <property type="entry name" value="Znf_CCHC"/>
</dbReference>
<comment type="caution">
    <text evidence="3">The sequence shown here is derived from an EMBL/GenBank/DDBJ whole genome shotgun (WGS) entry which is preliminary data.</text>
</comment>
<dbReference type="PROSITE" id="PS50158">
    <property type="entry name" value="ZF_CCHC"/>
    <property type="match status" value="1"/>
</dbReference>
<keyword evidence="1" id="KW-0479">Metal-binding</keyword>
<sequence>MTKHNETYDRNGPVLDEPDISALFRFNEQLERHVRQGGSSKLLKRIGPAVYAYSSSCGVDLLSVYSDAKYTVRTPPSDDEDATFGPTIRLKVRNSTAYRERAVLNALGRVLRPTEVELQRQLFKLSYDGFPHVGRFALFQRRLSLLDPELSEKSIHDLFVGSIRHEELRAQVDGVTAGLPLEEVFPRASALIRRLCEASSLSRPFAQTTVRREENSRKPKTRCEKCGKDGHLAQFCKSSVWTVISGGPNLPVVSADITAHCGEPVTWKLVLYDCGADVCLVNPDKAVLAGLTPTKLPVPIKIKSPGVYITAHTSYEIPLHMAKSPMTPKGLRDTVTAYGVSSDYDLVLSYCKVTGFQAVIASVSGRVSNRFELPIQGML</sequence>
<organism evidence="3 4">
    <name type="scientific">Carpediemonas membranifera</name>
    <dbReference type="NCBI Taxonomy" id="201153"/>
    <lineage>
        <taxon>Eukaryota</taxon>
        <taxon>Metamonada</taxon>
        <taxon>Carpediemonas-like organisms</taxon>
        <taxon>Carpediemonas</taxon>
    </lineage>
</organism>
<keyword evidence="1" id="KW-0863">Zinc-finger</keyword>
<gene>
    <name evidence="3" type="ORF">J8273_0599</name>
</gene>